<dbReference type="Pfam" id="PF04307">
    <property type="entry name" value="YdjM"/>
    <property type="match status" value="1"/>
</dbReference>
<keyword evidence="1" id="KW-0472">Membrane</keyword>
<protein>
    <recommendedName>
        <fullName evidence="4">Inner membrane protein</fullName>
    </recommendedName>
</protein>
<feature type="transmembrane region" description="Helical" evidence="1">
    <location>
        <begin position="72"/>
        <end position="96"/>
    </location>
</feature>
<dbReference type="AlphaFoldDB" id="A0A919S0K0"/>
<dbReference type="PANTHER" id="PTHR35531">
    <property type="entry name" value="INNER MEMBRANE PROTEIN YBCI-RELATED"/>
    <property type="match status" value="1"/>
</dbReference>
<reference evidence="2" key="1">
    <citation type="submission" date="2021-03" db="EMBL/GenBank/DDBJ databases">
        <title>Taxonomic study of Clostridium polyendosporum from meadow-gley soil under rice.</title>
        <authorList>
            <person name="Kobayashi H."/>
            <person name="Tanizawa Y."/>
            <person name="Yagura M."/>
        </authorList>
    </citation>
    <scope>NUCLEOTIDE SEQUENCE</scope>
    <source>
        <strain evidence="2">JCM 30710</strain>
    </source>
</reference>
<sequence length="139" mass="15345">MTTKTHISAGFALAAPLMTVHNLYLAPIIIMGATFPDVDMKIGLKHRGFTHSLLCLFLASYGLWVADRNVAIAFLLGYGSHLILDMFTMKGVKLFFPLKCSFCLKLCKTDGTFDRGLGIVSIVIICVRLIQLIQPNLQL</sequence>
<feature type="transmembrane region" description="Helical" evidence="1">
    <location>
        <begin position="12"/>
        <end position="36"/>
    </location>
</feature>
<evidence type="ECO:0000256" key="1">
    <source>
        <dbReference type="SAM" id="Phobius"/>
    </source>
</evidence>
<dbReference type="RefSeq" id="WP_212904295.1">
    <property type="nucleotide sequence ID" value="NZ_BOPZ01000019.1"/>
</dbReference>
<keyword evidence="1" id="KW-0812">Transmembrane</keyword>
<dbReference type="Proteomes" id="UP000679179">
    <property type="component" value="Unassembled WGS sequence"/>
</dbReference>
<dbReference type="PANTHER" id="PTHR35531:SF1">
    <property type="entry name" value="INNER MEMBRANE PROTEIN YBCI-RELATED"/>
    <property type="match status" value="1"/>
</dbReference>
<organism evidence="2 3">
    <name type="scientific">Clostridium polyendosporum</name>
    <dbReference type="NCBI Taxonomy" id="69208"/>
    <lineage>
        <taxon>Bacteria</taxon>
        <taxon>Bacillati</taxon>
        <taxon>Bacillota</taxon>
        <taxon>Clostridia</taxon>
        <taxon>Eubacteriales</taxon>
        <taxon>Clostridiaceae</taxon>
        <taxon>Clostridium</taxon>
    </lineage>
</organism>
<name>A0A919S0K0_9CLOT</name>
<evidence type="ECO:0008006" key="4">
    <source>
        <dbReference type="Google" id="ProtNLM"/>
    </source>
</evidence>
<gene>
    <name evidence="2" type="primary">yvsG</name>
    <name evidence="2" type="ORF">CPJCM30710_22680</name>
</gene>
<evidence type="ECO:0000313" key="2">
    <source>
        <dbReference type="EMBL" id="GIM29602.1"/>
    </source>
</evidence>
<dbReference type="EMBL" id="BOPZ01000019">
    <property type="protein sequence ID" value="GIM29602.1"/>
    <property type="molecule type" value="Genomic_DNA"/>
</dbReference>
<keyword evidence="1" id="KW-1133">Transmembrane helix</keyword>
<feature type="transmembrane region" description="Helical" evidence="1">
    <location>
        <begin position="48"/>
        <end position="66"/>
    </location>
</feature>
<dbReference type="InterPro" id="IPR007404">
    <property type="entry name" value="YdjM-like"/>
</dbReference>
<keyword evidence="3" id="KW-1185">Reference proteome</keyword>
<accession>A0A919S0K0</accession>
<comment type="caution">
    <text evidence="2">The sequence shown here is derived from an EMBL/GenBank/DDBJ whole genome shotgun (WGS) entry which is preliminary data.</text>
</comment>
<evidence type="ECO:0000313" key="3">
    <source>
        <dbReference type="Proteomes" id="UP000679179"/>
    </source>
</evidence>
<proteinExistence type="predicted"/>